<dbReference type="EMBL" id="BAAARN010000001">
    <property type="protein sequence ID" value="GAA2733400.1"/>
    <property type="molecule type" value="Genomic_DNA"/>
</dbReference>
<feature type="domain" description="HD-GYP" evidence="3">
    <location>
        <begin position="242"/>
        <end position="437"/>
    </location>
</feature>
<dbReference type="Gene3D" id="1.10.3210.10">
    <property type="entry name" value="Hypothetical protein af1432"/>
    <property type="match status" value="1"/>
</dbReference>
<feature type="region of interest" description="Disordered" evidence="1">
    <location>
        <begin position="461"/>
        <end position="486"/>
    </location>
</feature>
<feature type="transmembrane region" description="Helical" evidence="2">
    <location>
        <begin position="187"/>
        <end position="213"/>
    </location>
</feature>
<dbReference type="Pfam" id="PF13487">
    <property type="entry name" value="HD_5"/>
    <property type="match status" value="1"/>
</dbReference>
<comment type="caution">
    <text evidence="4">The sequence shown here is derived from an EMBL/GenBank/DDBJ whole genome shotgun (WGS) entry which is preliminary data.</text>
</comment>
<evidence type="ECO:0000256" key="2">
    <source>
        <dbReference type="SAM" id="Phobius"/>
    </source>
</evidence>
<keyword evidence="2" id="KW-0812">Transmembrane</keyword>
<dbReference type="PANTHER" id="PTHR45228">
    <property type="entry name" value="CYCLIC DI-GMP PHOSPHODIESTERASE TM_0186-RELATED"/>
    <property type="match status" value="1"/>
</dbReference>
<evidence type="ECO:0000313" key="5">
    <source>
        <dbReference type="Proteomes" id="UP001501326"/>
    </source>
</evidence>
<dbReference type="InterPro" id="IPR052020">
    <property type="entry name" value="Cyclic_di-GMP/3'3'-cGAMP_PDE"/>
</dbReference>
<feature type="transmembrane region" description="Helical" evidence="2">
    <location>
        <begin position="153"/>
        <end position="175"/>
    </location>
</feature>
<feature type="transmembrane region" description="Helical" evidence="2">
    <location>
        <begin position="219"/>
        <end position="236"/>
    </location>
</feature>
<dbReference type="Proteomes" id="UP001501326">
    <property type="component" value="Unassembled WGS sequence"/>
</dbReference>
<feature type="transmembrane region" description="Helical" evidence="2">
    <location>
        <begin position="75"/>
        <end position="102"/>
    </location>
</feature>
<keyword evidence="2" id="KW-0472">Membrane</keyword>
<keyword evidence="5" id="KW-1185">Reference proteome</keyword>
<dbReference type="PANTHER" id="PTHR45228:SF4">
    <property type="entry name" value="LIPOPROTEIN"/>
    <property type="match status" value="1"/>
</dbReference>
<evidence type="ECO:0000259" key="3">
    <source>
        <dbReference type="PROSITE" id="PS51832"/>
    </source>
</evidence>
<feature type="transmembrane region" description="Helical" evidence="2">
    <location>
        <begin position="18"/>
        <end position="39"/>
    </location>
</feature>
<organism evidence="4 5">
    <name type="scientific">Pedococcus aerophilus</name>
    <dbReference type="NCBI Taxonomy" id="436356"/>
    <lineage>
        <taxon>Bacteria</taxon>
        <taxon>Bacillati</taxon>
        <taxon>Actinomycetota</taxon>
        <taxon>Actinomycetes</taxon>
        <taxon>Micrococcales</taxon>
        <taxon>Intrasporangiaceae</taxon>
        <taxon>Pedococcus</taxon>
    </lineage>
</organism>
<reference evidence="4 5" key="1">
    <citation type="journal article" date="2019" name="Int. J. Syst. Evol. Microbiol.">
        <title>The Global Catalogue of Microorganisms (GCM) 10K type strain sequencing project: providing services to taxonomists for standard genome sequencing and annotation.</title>
        <authorList>
            <consortium name="The Broad Institute Genomics Platform"/>
            <consortium name="The Broad Institute Genome Sequencing Center for Infectious Disease"/>
            <person name="Wu L."/>
            <person name="Ma J."/>
        </authorList>
    </citation>
    <scope>NUCLEOTIDE SEQUENCE [LARGE SCALE GENOMIC DNA]</scope>
    <source>
        <strain evidence="4 5">JCM 16378</strain>
    </source>
</reference>
<feature type="transmembrane region" description="Helical" evidence="2">
    <location>
        <begin position="114"/>
        <end position="133"/>
    </location>
</feature>
<sequence length="486" mass="51368">MSAARPASQASTLYRPAVFAYVGSVYAFTLSLTALALHVDGPPQDWTAVAVLTVLAAGGVLLRETALTSRVRISILSIILVAAAVIVGPVGAGIVGAVAMAVRVSGSPKVATAFNIAMMSGLGVAGGLVYLAVGGRDVLDDGMSPTDILLDVGLPLVVTDVTQCLLNALFIALVLRVSTGSPIRPRVLGLLTTSGLAYIGYGVIGFLLVVLWIPAKVGWFAGVLVLAPLLVARWAFDQYGEELKAHERTLKALVTAVETKVPHNLGHSERVAQLCEWIAEDIGMTPKEIQDVRTAGMLHDVGLVKVPSRILRGRKVLDDDDLVVLADHALGGVDLIEEIEFLVGSKEGIAHHHERFDGRGYPGGLADQDIPVAARIIAVADLFDCLTTDRSHRGALSVAEAVESVTQRSGTHVDPRIVGSLVKVLARHDWKVTERVGDQLPVGPALDHDEPEISDLLAERPDLRARIKGAPRAPSLGDPRPLAGRP</sequence>
<dbReference type="CDD" id="cd00077">
    <property type="entry name" value="HDc"/>
    <property type="match status" value="1"/>
</dbReference>
<evidence type="ECO:0000313" key="4">
    <source>
        <dbReference type="EMBL" id="GAA2733400.1"/>
    </source>
</evidence>
<evidence type="ECO:0000256" key="1">
    <source>
        <dbReference type="SAM" id="MobiDB-lite"/>
    </source>
</evidence>
<feature type="transmembrane region" description="Helical" evidence="2">
    <location>
        <begin position="46"/>
        <end position="63"/>
    </location>
</feature>
<dbReference type="SMART" id="SM00471">
    <property type="entry name" value="HDc"/>
    <property type="match status" value="1"/>
</dbReference>
<accession>A0ABN3UJY4</accession>
<proteinExistence type="predicted"/>
<gene>
    <name evidence="4" type="ORF">GCM10009867_11300</name>
</gene>
<dbReference type="SUPFAM" id="SSF109604">
    <property type="entry name" value="HD-domain/PDEase-like"/>
    <property type="match status" value="1"/>
</dbReference>
<dbReference type="RefSeq" id="WP_344191107.1">
    <property type="nucleotide sequence ID" value="NZ_BAAARN010000001.1"/>
</dbReference>
<name>A0ABN3UJY4_9MICO</name>
<dbReference type="InterPro" id="IPR037522">
    <property type="entry name" value="HD_GYP_dom"/>
</dbReference>
<dbReference type="PROSITE" id="PS51832">
    <property type="entry name" value="HD_GYP"/>
    <property type="match status" value="1"/>
</dbReference>
<keyword evidence="2" id="KW-1133">Transmembrane helix</keyword>
<protein>
    <recommendedName>
        <fullName evidence="3">HD-GYP domain-containing protein</fullName>
    </recommendedName>
</protein>
<dbReference type="InterPro" id="IPR003607">
    <property type="entry name" value="HD/PDEase_dom"/>
</dbReference>